<name>A0A134AG41_9FIRM</name>
<gene>
    <name evidence="2" type="ORF">HMPREF1863_01041</name>
</gene>
<reference evidence="3" key="1">
    <citation type="submission" date="2016-01" db="EMBL/GenBank/DDBJ databases">
        <authorList>
            <person name="Mitreva M."/>
            <person name="Pepin K.H."/>
            <person name="Mihindukulasuriya K.A."/>
            <person name="Fulton R."/>
            <person name="Fronick C."/>
            <person name="O'Laughlin M."/>
            <person name="Miner T."/>
            <person name="Herter B."/>
            <person name="Rosa B.A."/>
            <person name="Cordes M."/>
            <person name="Tomlinson C."/>
            <person name="Wollam A."/>
            <person name="Palsikar V.B."/>
            <person name="Mardis E.R."/>
            <person name="Wilson R.K."/>
        </authorList>
    </citation>
    <scope>NUCLEOTIDE SEQUENCE [LARGE SCALE GENOMIC DNA]</scope>
    <source>
        <strain evidence="3">DNF00729</strain>
    </source>
</reference>
<keyword evidence="3" id="KW-1185">Reference proteome</keyword>
<dbReference type="AlphaFoldDB" id="A0A134AG41"/>
<comment type="caution">
    <text evidence="2">The sequence shown here is derived from an EMBL/GenBank/DDBJ whole genome shotgun (WGS) entry which is preliminary data.</text>
</comment>
<evidence type="ECO:0000259" key="1">
    <source>
        <dbReference type="Pfam" id="PF00149"/>
    </source>
</evidence>
<dbReference type="PATRIC" id="fig|755172.3.peg.1000"/>
<dbReference type="RefSeq" id="WP_068367936.1">
    <property type="nucleotide sequence ID" value="NZ_CAMYBE010000004.1"/>
</dbReference>
<evidence type="ECO:0000313" key="3">
    <source>
        <dbReference type="Proteomes" id="UP000070442"/>
    </source>
</evidence>
<dbReference type="InterPro" id="IPR029052">
    <property type="entry name" value="Metallo-depent_PP-like"/>
</dbReference>
<evidence type="ECO:0000313" key="2">
    <source>
        <dbReference type="EMBL" id="KXB66659.1"/>
    </source>
</evidence>
<dbReference type="Pfam" id="PF00149">
    <property type="entry name" value="Metallophos"/>
    <property type="match status" value="1"/>
</dbReference>
<sequence length="346" mass="40146">MRFLHTADLHLGRSFPFSRSKDREQGRNDRFLTFQRILEYGTSQSVDYLFLVGDIFEQEKIRPEEVDYVLGLLGDQHFVTLLLLGNHDFKLYDYIASRLPENVFLFEQGVLSDYRDEGQKIIFYGTSWDRDSYHRILQCGEEGFQDDYRHILLHHGNWTGGDGYFPVDANILPFFDYIALGHVHKPILYENKLQMCGTPEPLDRTDRGKLGVVYGELTDVLSTKYIPLARRILRHKTLDTSSKNVLDELKEGLQNDRAIYSFYLTGGYRGVLDKEIRHMLDLAGVAYEVEWARDLPKLIERVYKAHENDALGEFIRRASSLDEDEDTILAVCDMGIRSLLGEHYDS</sequence>
<dbReference type="PANTHER" id="PTHR30337">
    <property type="entry name" value="COMPONENT OF ATP-DEPENDENT DSDNA EXONUCLEASE"/>
    <property type="match status" value="1"/>
</dbReference>
<organism evidence="2 3">
    <name type="scientific">Aedoeadaptatus coxii</name>
    <dbReference type="NCBI Taxonomy" id="755172"/>
    <lineage>
        <taxon>Bacteria</taxon>
        <taxon>Bacillati</taxon>
        <taxon>Bacillota</taxon>
        <taxon>Tissierellia</taxon>
        <taxon>Tissierellales</taxon>
        <taxon>Peptoniphilaceae</taxon>
        <taxon>Aedoeadaptatus</taxon>
    </lineage>
</organism>
<dbReference type="Gene3D" id="3.60.21.10">
    <property type="match status" value="1"/>
</dbReference>
<dbReference type="OrthoDB" id="9773856at2"/>
<dbReference type="InterPro" id="IPR004843">
    <property type="entry name" value="Calcineurin-like_PHP"/>
</dbReference>
<dbReference type="InterPro" id="IPR050535">
    <property type="entry name" value="DNA_Repair-Maintenance_Comp"/>
</dbReference>
<dbReference type="STRING" id="755172.HMPREF1863_01041"/>
<feature type="domain" description="Calcineurin-like phosphoesterase" evidence="1">
    <location>
        <begin position="1"/>
        <end position="186"/>
    </location>
</feature>
<dbReference type="Proteomes" id="UP000070442">
    <property type="component" value="Unassembled WGS sequence"/>
</dbReference>
<proteinExistence type="predicted"/>
<accession>A0A134AG41</accession>
<dbReference type="GO" id="GO:0016787">
    <property type="term" value="F:hydrolase activity"/>
    <property type="evidence" value="ECO:0007669"/>
    <property type="project" value="InterPro"/>
</dbReference>
<dbReference type="EMBL" id="LSDG01000027">
    <property type="protein sequence ID" value="KXB66659.1"/>
    <property type="molecule type" value="Genomic_DNA"/>
</dbReference>
<protein>
    <submittedName>
        <fullName evidence="2">Ser/Thr phosphatase family protein</fullName>
    </submittedName>
</protein>
<dbReference type="SUPFAM" id="SSF56300">
    <property type="entry name" value="Metallo-dependent phosphatases"/>
    <property type="match status" value="1"/>
</dbReference>